<evidence type="ECO:0000256" key="1">
    <source>
        <dbReference type="ARBA" id="ARBA00009437"/>
    </source>
</evidence>
<dbReference type="PROSITE" id="PS50931">
    <property type="entry name" value="HTH_LYSR"/>
    <property type="match status" value="1"/>
</dbReference>
<dbReference type="EMBL" id="BMCH01000002">
    <property type="protein sequence ID" value="GGC27209.1"/>
    <property type="molecule type" value="Genomic_DNA"/>
</dbReference>
<name>A0ABQ1LNU6_9PROT</name>
<dbReference type="Gene3D" id="1.10.10.10">
    <property type="entry name" value="Winged helix-like DNA-binding domain superfamily/Winged helix DNA-binding domain"/>
    <property type="match status" value="1"/>
</dbReference>
<comment type="caution">
    <text evidence="6">The sequence shown here is derived from an EMBL/GenBank/DDBJ whole genome shotgun (WGS) entry which is preliminary data.</text>
</comment>
<evidence type="ECO:0000259" key="5">
    <source>
        <dbReference type="PROSITE" id="PS50931"/>
    </source>
</evidence>
<reference evidence="7" key="1">
    <citation type="journal article" date="2019" name="Int. J. Syst. Evol. Microbiol.">
        <title>The Global Catalogue of Microorganisms (GCM) 10K type strain sequencing project: providing services to taxonomists for standard genome sequencing and annotation.</title>
        <authorList>
            <consortium name="The Broad Institute Genomics Platform"/>
            <consortium name="The Broad Institute Genome Sequencing Center for Infectious Disease"/>
            <person name="Wu L."/>
            <person name="Ma J."/>
        </authorList>
    </citation>
    <scope>NUCLEOTIDE SEQUENCE [LARGE SCALE GENOMIC DNA]</scope>
    <source>
        <strain evidence="7">CCM 7132</strain>
    </source>
</reference>
<dbReference type="SUPFAM" id="SSF46785">
    <property type="entry name" value="Winged helix' DNA-binding domain"/>
    <property type="match status" value="1"/>
</dbReference>
<dbReference type="SUPFAM" id="SSF53850">
    <property type="entry name" value="Periplasmic binding protein-like II"/>
    <property type="match status" value="1"/>
</dbReference>
<dbReference type="InterPro" id="IPR036388">
    <property type="entry name" value="WH-like_DNA-bd_sf"/>
</dbReference>
<organism evidence="6 7">
    <name type="scientific">Asaia siamensis</name>
    <dbReference type="NCBI Taxonomy" id="110479"/>
    <lineage>
        <taxon>Bacteria</taxon>
        <taxon>Pseudomonadati</taxon>
        <taxon>Pseudomonadota</taxon>
        <taxon>Alphaproteobacteria</taxon>
        <taxon>Acetobacterales</taxon>
        <taxon>Acetobacteraceae</taxon>
        <taxon>Asaia</taxon>
    </lineage>
</organism>
<feature type="domain" description="HTH lysR-type" evidence="5">
    <location>
        <begin position="12"/>
        <end position="69"/>
    </location>
</feature>
<evidence type="ECO:0000313" key="7">
    <source>
        <dbReference type="Proteomes" id="UP000637769"/>
    </source>
</evidence>
<keyword evidence="3" id="KW-0238">DNA-binding</keyword>
<dbReference type="RefSeq" id="WP_188425761.1">
    <property type="nucleotide sequence ID" value="NZ_BMCH01000002.1"/>
</dbReference>
<dbReference type="InterPro" id="IPR000847">
    <property type="entry name" value="LysR_HTH_N"/>
</dbReference>
<proteinExistence type="inferred from homology"/>
<dbReference type="Gene3D" id="3.40.190.10">
    <property type="entry name" value="Periplasmic binding protein-like II"/>
    <property type="match status" value="2"/>
</dbReference>
<dbReference type="Pfam" id="PF03466">
    <property type="entry name" value="LysR_substrate"/>
    <property type="match status" value="1"/>
</dbReference>
<keyword evidence="4" id="KW-0804">Transcription</keyword>
<dbReference type="Proteomes" id="UP000637769">
    <property type="component" value="Unassembled WGS sequence"/>
</dbReference>
<dbReference type="InterPro" id="IPR036390">
    <property type="entry name" value="WH_DNA-bd_sf"/>
</dbReference>
<dbReference type="PANTHER" id="PTHR30419">
    <property type="entry name" value="HTH-TYPE TRANSCRIPTIONAL REGULATOR YBHD"/>
    <property type="match status" value="1"/>
</dbReference>
<dbReference type="PANTHER" id="PTHR30419:SF8">
    <property type="entry name" value="NITROGEN ASSIMILATION TRANSCRIPTIONAL ACTIVATOR-RELATED"/>
    <property type="match status" value="1"/>
</dbReference>
<dbReference type="InterPro" id="IPR050950">
    <property type="entry name" value="HTH-type_LysR_regulators"/>
</dbReference>
<keyword evidence="2" id="KW-0805">Transcription regulation</keyword>
<protein>
    <recommendedName>
        <fullName evidence="5">HTH lysR-type domain-containing protein</fullName>
    </recommendedName>
</protein>
<sequence>MARSGITLHRRLKLRHLHLLDMLNTTRSMRQTAARLGISPAAVSKSCIEIEEILGKRLFERVQGHLVPLPGLERVLVAARRIDHELQALSEDFTRETALLHGTLRIGFQAPMLERPLVSWVARMKHEQPFLTVSIEYGMRKRLLDDLHAGRTDIVAVNLLDVASSGRFETRTLCLEHCVIIIDDVLMTSAEVFDQWAHFVDRVWLLPLRGMAMRDRFEQILLARGLAFPPRLIEISLPTLIEHLVESCDAAALMPVSLLSESQLARLPVLEGGAAGDDFYMEHGIAWARGGRMNPATQYALSIMSSLP</sequence>
<evidence type="ECO:0000256" key="4">
    <source>
        <dbReference type="ARBA" id="ARBA00023163"/>
    </source>
</evidence>
<evidence type="ECO:0000256" key="2">
    <source>
        <dbReference type="ARBA" id="ARBA00023015"/>
    </source>
</evidence>
<dbReference type="InterPro" id="IPR005119">
    <property type="entry name" value="LysR_subst-bd"/>
</dbReference>
<evidence type="ECO:0000256" key="3">
    <source>
        <dbReference type="ARBA" id="ARBA00023125"/>
    </source>
</evidence>
<gene>
    <name evidence="6" type="ORF">GCM10007207_10860</name>
</gene>
<accession>A0ABQ1LNU6</accession>
<comment type="similarity">
    <text evidence="1">Belongs to the LysR transcriptional regulatory family.</text>
</comment>
<dbReference type="Pfam" id="PF00126">
    <property type="entry name" value="HTH_1"/>
    <property type="match status" value="1"/>
</dbReference>
<evidence type="ECO:0000313" key="6">
    <source>
        <dbReference type="EMBL" id="GGC27209.1"/>
    </source>
</evidence>
<keyword evidence="7" id="KW-1185">Reference proteome</keyword>